<dbReference type="Proteomes" id="UP000182360">
    <property type="component" value="Unassembled WGS sequence"/>
</dbReference>
<reference evidence="1 2" key="1">
    <citation type="submission" date="2016-10" db="EMBL/GenBank/DDBJ databases">
        <authorList>
            <person name="de Groot N.N."/>
        </authorList>
    </citation>
    <scope>NUCLEOTIDE SEQUENCE [LARGE SCALE GENOMIC DNA]</scope>
    <source>
        <strain evidence="1 2">B25</strain>
    </source>
</reference>
<protein>
    <submittedName>
        <fullName evidence="1">Uncharacterized protein</fullName>
    </submittedName>
</protein>
<evidence type="ECO:0000313" key="1">
    <source>
        <dbReference type="EMBL" id="SEQ46168.1"/>
    </source>
</evidence>
<accession>A0A1H9G8S4</accession>
<proteinExistence type="predicted"/>
<dbReference type="AlphaFoldDB" id="A0A1H9G8S4"/>
<keyword evidence="2" id="KW-1185">Reference proteome</keyword>
<dbReference type="EMBL" id="FOFU01000004">
    <property type="protein sequence ID" value="SEQ46168.1"/>
    <property type="molecule type" value="Genomic_DNA"/>
</dbReference>
<sequence length="86" mass="9703">MWKSISVIILMNGLKIQWGINILVASTSTLIQFPLIATHVPFLIVTHHKNDASGLRMDMLGYYVDRTGFKTNYFTGHGIDYLAIGY</sequence>
<name>A0A1H9G8S4_9SPIR</name>
<organism evidence="1 2">
    <name type="scientific">Treponema bryantii</name>
    <dbReference type="NCBI Taxonomy" id="163"/>
    <lineage>
        <taxon>Bacteria</taxon>
        <taxon>Pseudomonadati</taxon>
        <taxon>Spirochaetota</taxon>
        <taxon>Spirochaetia</taxon>
        <taxon>Spirochaetales</taxon>
        <taxon>Treponemataceae</taxon>
        <taxon>Treponema</taxon>
    </lineage>
</organism>
<evidence type="ECO:0000313" key="2">
    <source>
        <dbReference type="Proteomes" id="UP000182360"/>
    </source>
</evidence>
<gene>
    <name evidence="1" type="ORF">SAMN04487977_104313</name>
</gene>